<evidence type="ECO:0000256" key="1">
    <source>
        <dbReference type="PROSITE-ProRule" id="PRU00047"/>
    </source>
</evidence>
<feature type="region of interest" description="Disordered" evidence="2">
    <location>
        <begin position="99"/>
        <end position="209"/>
    </location>
</feature>
<organism evidence="4 5">
    <name type="scientific">Lentithecium fluviatile CBS 122367</name>
    <dbReference type="NCBI Taxonomy" id="1168545"/>
    <lineage>
        <taxon>Eukaryota</taxon>
        <taxon>Fungi</taxon>
        <taxon>Dikarya</taxon>
        <taxon>Ascomycota</taxon>
        <taxon>Pezizomycotina</taxon>
        <taxon>Dothideomycetes</taxon>
        <taxon>Pleosporomycetidae</taxon>
        <taxon>Pleosporales</taxon>
        <taxon>Massarineae</taxon>
        <taxon>Lentitheciaceae</taxon>
        <taxon>Lentithecium</taxon>
    </lineage>
</organism>
<keyword evidence="1" id="KW-0862">Zinc</keyword>
<keyword evidence="5" id="KW-1185">Reference proteome</keyword>
<dbReference type="SUPFAM" id="SSF57756">
    <property type="entry name" value="Retrovirus zinc finger-like domains"/>
    <property type="match status" value="1"/>
</dbReference>
<name>A0A6G1J790_9PLEO</name>
<feature type="domain" description="CCHC-type" evidence="3">
    <location>
        <begin position="182"/>
        <end position="195"/>
    </location>
</feature>
<dbReference type="SMART" id="SM00343">
    <property type="entry name" value="ZnF_C2HC"/>
    <property type="match status" value="2"/>
</dbReference>
<dbReference type="OrthoDB" id="3863715at2759"/>
<feature type="compositionally biased region" description="Basic residues" evidence="2">
    <location>
        <begin position="143"/>
        <end position="153"/>
    </location>
</feature>
<evidence type="ECO:0000313" key="4">
    <source>
        <dbReference type="EMBL" id="KAF2686095.1"/>
    </source>
</evidence>
<feature type="compositionally biased region" description="Polar residues" evidence="2">
    <location>
        <begin position="173"/>
        <end position="184"/>
    </location>
</feature>
<sequence length="229" mass="25220">MDHTAYLYEALQNRIFGFLHYQVKNLFPNVEEMRGIAMVVPGLNAVALKPIVKCCTQPLIFDYTPYMEYVQQDKKFGAVLDRYNVYLVRDEDQAGKNAVDDKKVLNGKGTQTGKPTVRLPATIDSKKLHDASTKATNTEAKPKPTRAQKRAAKKAAPETEPQSSDASVRAPKASQTSNPPTCYNCNKPAHLARNCANPQPQKSTPTPTPPICYTCNAPGHLARNCPAHP</sequence>
<dbReference type="PROSITE" id="PS50158">
    <property type="entry name" value="ZF_CCHC"/>
    <property type="match status" value="2"/>
</dbReference>
<gene>
    <name evidence="4" type="ORF">K458DRAFT_471507</name>
</gene>
<reference evidence="4" key="1">
    <citation type="journal article" date="2020" name="Stud. Mycol.">
        <title>101 Dothideomycetes genomes: a test case for predicting lifestyles and emergence of pathogens.</title>
        <authorList>
            <person name="Haridas S."/>
            <person name="Albert R."/>
            <person name="Binder M."/>
            <person name="Bloem J."/>
            <person name="Labutti K."/>
            <person name="Salamov A."/>
            <person name="Andreopoulos B."/>
            <person name="Baker S."/>
            <person name="Barry K."/>
            <person name="Bills G."/>
            <person name="Bluhm B."/>
            <person name="Cannon C."/>
            <person name="Castanera R."/>
            <person name="Culley D."/>
            <person name="Daum C."/>
            <person name="Ezra D."/>
            <person name="Gonzalez J."/>
            <person name="Henrissat B."/>
            <person name="Kuo A."/>
            <person name="Liang C."/>
            <person name="Lipzen A."/>
            <person name="Lutzoni F."/>
            <person name="Magnuson J."/>
            <person name="Mondo S."/>
            <person name="Nolan M."/>
            <person name="Ohm R."/>
            <person name="Pangilinan J."/>
            <person name="Park H.-J."/>
            <person name="Ramirez L."/>
            <person name="Alfaro M."/>
            <person name="Sun H."/>
            <person name="Tritt A."/>
            <person name="Yoshinaga Y."/>
            <person name="Zwiers L.-H."/>
            <person name="Turgeon B."/>
            <person name="Goodwin S."/>
            <person name="Spatafora J."/>
            <person name="Crous P."/>
            <person name="Grigoriev I."/>
        </authorList>
    </citation>
    <scope>NUCLEOTIDE SEQUENCE</scope>
    <source>
        <strain evidence="4">CBS 122367</strain>
    </source>
</reference>
<evidence type="ECO:0000259" key="3">
    <source>
        <dbReference type="PROSITE" id="PS50158"/>
    </source>
</evidence>
<keyword evidence="1" id="KW-0863">Zinc-finger</keyword>
<feature type="domain" description="CCHC-type" evidence="3">
    <location>
        <begin position="212"/>
        <end position="226"/>
    </location>
</feature>
<evidence type="ECO:0000256" key="2">
    <source>
        <dbReference type="SAM" id="MobiDB-lite"/>
    </source>
</evidence>
<evidence type="ECO:0000313" key="5">
    <source>
        <dbReference type="Proteomes" id="UP000799291"/>
    </source>
</evidence>
<dbReference type="Proteomes" id="UP000799291">
    <property type="component" value="Unassembled WGS sequence"/>
</dbReference>
<accession>A0A6G1J790</accession>
<dbReference type="Gene3D" id="4.10.60.10">
    <property type="entry name" value="Zinc finger, CCHC-type"/>
    <property type="match status" value="1"/>
</dbReference>
<dbReference type="Pfam" id="PF00098">
    <property type="entry name" value="zf-CCHC"/>
    <property type="match status" value="2"/>
</dbReference>
<protein>
    <recommendedName>
        <fullName evidence="3">CCHC-type domain-containing protein</fullName>
    </recommendedName>
</protein>
<proteinExistence type="predicted"/>
<dbReference type="InterPro" id="IPR001878">
    <property type="entry name" value="Znf_CCHC"/>
</dbReference>
<dbReference type="GO" id="GO:0008270">
    <property type="term" value="F:zinc ion binding"/>
    <property type="evidence" value="ECO:0007669"/>
    <property type="project" value="UniProtKB-KW"/>
</dbReference>
<keyword evidence="1" id="KW-0479">Metal-binding</keyword>
<dbReference type="EMBL" id="MU005577">
    <property type="protein sequence ID" value="KAF2686095.1"/>
    <property type="molecule type" value="Genomic_DNA"/>
</dbReference>
<dbReference type="AlphaFoldDB" id="A0A6G1J790"/>
<dbReference type="InterPro" id="IPR036875">
    <property type="entry name" value="Znf_CCHC_sf"/>
</dbReference>
<dbReference type="GO" id="GO:0003676">
    <property type="term" value="F:nucleic acid binding"/>
    <property type="evidence" value="ECO:0007669"/>
    <property type="project" value="InterPro"/>
</dbReference>